<dbReference type="RefSeq" id="WP_190545163.1">
    <property type="nucleotide sequence ID" value="NZ_CAWPNO010000066.1"/>
</dbReference>
<evidence type="ECO:0000256" key="7">
    <source>
        <dbReference type="ARBA" id="ARBA00023237"/>
    </source>
</evidence>
<evidence type="ECO:0000256" key="2">
    <source>
        <dbReference type="ARBA" id="ARBA00004442"/>
    </source>
</evidence>
<dbReference type="SUPFAM" id="SSF51126">
    <property type="entry name" value="Pectin lyase-like"/>
    <property type="match status" value="2"/>
</dbReference>
<dbReference type="SMART" id="SM00710">
    <property type="entry name" value="PbH1"/>
    <property type="match status" value="8"/>
</dbReference>
<name>A0ABR8AD79_9CYAN</name>
<dbReference type="Gene3D" id="2.160.20.10">
    <property type="entry name" value="Single-stranded right-handed beta-helix, Pectin lyase-like"/>
    <property type="match status" value="2"/>
</dbReference>
<dbReference type="PROSITE" id="PS00330">
    <property type="entry name" value="HEMOLYSIN_CALCIUM"/>
    <property type="match status" value="1"/>
</dbReference>
<evidence type="ECO:0000256" key="1">
    <source>
        <dbReference type="ARBA" id="ARBA00004196"/>
    </source>
</evidence>
<dbReference type="InterPro" id="IPR001343">
    <property type="entry name" value="Hemolysn_Ca-bd"/>
</dbReference>
<evidence type="ECO:0000256" key="5">
    <source>
        <dbReference type="ARBA" id="ARBA00022729"/>
    </source>
</evidence>
<evidence type="ECO:0000256" key="6">
    <source>
        <dbReference type="ARBA" id="ARBA00023136"/>
    </source>
</evidence>
<keyword evidence="5" id="KW-0732">Signal</keyword>
<dbReference type="PANTHER" id="PTHR11319">
    <property type="entry name" value="G PROTEIN-COUPLED RECEPTOR-RELATED"/>
    <property type="match status" value="1"/>
</dbReference>
<proteinExistence type="predicted"/>
<evidence type="ECO:0000256" key="3">
    <source>
        <dbReference type="ARBA" id="ARBA00004613"/>
    </source>
</evidence>
<dbReference type="InterPro" id="IPR019960">
    <property type="entry name" value="T1SS_VCA0849"/>
</dbReference>
<dbReference type="PRINTS" id="PR00313">
    <property type="entry name" value="CABNDNGRPT"/>
</dbReference>
<sequence length="651" mass="66945">MTIINVTTASDSGAGSLRNAIASAKAGDTIKFSSNLANKVIKLTSGEISITKNLTIDGSGAANLKISGDGTKRVLNIDRHVDAKVQNLTIADGYTNDAGGGIKVGQYGSLIVENCKFNNNRGGKGGAIFVGYSAKATVINSNFDKNDGTVTKSGHSSGAISTFGSGDLTVRGCEFTNNKGVNGGAIYSLLGGLNVENSVFRNNSSAGDLGGGAICTDGANAVGSGSSVGGVIRIRGSRFENNQAQGEGGALLLYGYSKDQILLENSTVVGNTASRNAKGIARGGGLRGNSALTIRNVTFANNTAEKQGGGLWLDGASEKNIINSTFSGNKTLTGAGGAMLLNSDKSTPVNIINSTIVNNYAGRACGAVWINDPAAPVTLTNSIVANNKAADLSQQQVGYQLQDGGGNIEFPAPSRGRRVVAGSRIVDPLLGPLQKVGNSLLHPLLAGSPAINSGRTGGIIPIIDAIGMARDSKPDVGAFEISSQMNLTAMNMSMSGPNLLRGTRGNDTINGSSNSNIIQGGDGHDILTGGSSNDIIQGGEGNDVLRGGKGVDILSGVGGNDRFVYNSISEGGDKIQYFEAAKDTIDLRKIMSGANFNSSNPYQAYLRKEQVGSHTVVKIDSDGSLSANQFQTLLTLTNFNSSNLTEKNFLL</sequence>
<dbReference type="InterPro" id="IPR059226">
    <property type="entry name" value="Choice_anch_Q_dom"/>
</dbReference>
<dbReference type="InterPro" id="IPR006626">
    <property type="entry name" value="PbH1"/>
</dbReference>
<dbReference type="InterPro" id="IPR012334">
    <property type="entry name" value="Pectin_lyas_fold"/>
</dbReference>
<dbReference type="NCBIfam" id="NF041518">
    <property type="entry name" value="choice_anch_Q"/>
    <property type="match status" value="1"/>
</dbReference>
<organism evidence="8 9">
    <name type="scientific">Calothrix parietina FACHB-288</name>
    <dbReference type="NCBI Taxonomy" id="2692896"/>
    <lineage>
        <taxon>Bacteria</taxon>
        <taxon>Bacillati</taxon>
        <taxon>Cyanobacteriota</taxon>
        <taxon>Cyanophyceae</taxon>
        <taxon>Nostocales</taxon>
        <taxon>Calotrichaceae</taxon>
        <taxon>Calothrix</taxon>
    </lineage>
</organism>
<dbReference type="InterPro" id="IPR018511">
    <property type="entry name" value="Hemolysin-typ_Ca-bd_CS"/>
</dbReference>
<dbReference type="InterPro" id="IPR011049">
    <property type="entry name" value="Serralysin-like_metalloprot_C"/>
</dbReference>
<gene>
    <name evidence="8" type="ORF">H6G24_20620</name>
</gene>
<dbReference type="SUPFAM" id="SSF51120">
    <property type="entry name" value="beta-Roll"/>
    <property type="match status" value="1"/>
</dbReference>
<dbReference type="PANTHER" id="PTHR11319:SF35">
    <property type="entry name" value="OUTER MEMBRANE PROTEIN PMPC-RELATED"/>
    <property type="match status" value="1"/>
</dbReference>
<evidence type="ECO:0000256" key="4">
    <source>
        <dbReference type="ARBA" id="ARBA00022525"/>
    </source>
</evidence>
<dbReference type="Pfam" id="PF00353">
    <property type="entry name" value="HemolysinCabind"/>
    <property type="match status" value="2"/>
</dbReference>
<accession>A0ABR8AD79</accession>
<comment type="caution">
    <text evidence="8">The sequence shown here is derived from an EMBL/GenBank/DDBJ whole genome shotgun (WGS) entry which is preliminary data.</text>
</comment>
<comment type="subcellular location">
    <subcellularLocation>
        <location evidence="1">Cell envelope</location>
    </subcellularLocation>
    <subcellularLocation>
        <location evidence="2">Cell outer membrane</location>
    </subcellularLocation>
    <subcellularLocation>
        <location evidence="3">Secreted</location>
    </subcellularLocation>
</comment>
<evidence type="ECO:0000313" key="8">
    <source>
        <dbReference type="EMBL" id="MBD2197883.1"/>
    </source>
</evidence>
<dbReference type="EMBL" id="JACJQH010000033">
    <property type="protein sequence ID" value="MBD2197883.1"/>
    <property type="molecule type" value="Genomic_DNA"/>
</dbReference>
<dbReference type="NCBIfam" id="TIGR03661">
    <property type="entry name" value="T1SS_VCA0849"/>
    <property type="match status" value="1"/>
</dbReference>
<dbReference type="Pfam" id="PF02415">
    <property type="entry name" value="Chlam_PMP"/>
    <property type="match status" value="3"/>
</dbReference>
<keyword evidence="4" id="KW-0964">Secreted</keyword>
<evidence type="ECO:0000313" key="9">
    <source>
        <dbReference type="Proteomes" id="UP000658514"/>
    </source>
</evidence>
<protein>
    <submittedName>
        <fullName evidence="8">Type I secretion C-terminal target domain-containing protein</fullName>
    </submittedName>
</protein>
<keyword evidence="7" id="KW-0998">Cell outer membrane</keyword>
<keyword evidence="6" id="KW-0472">Membrane</keyword>
<dbReference type="Gene3D" id="2.150.10.10">
    <property type="entry name" value="Serralysin-like metalloprotease, C-terminal"/>
    <property type="match status" value="1"/>
</dbReference>
<keyword evidence="9" id="KW-1185">Reference proteome</keyword>
<dbReference type="Proteomes" id="UP000658514">
    <property type="component" value="Unassembled WGS sequence"/>
</dbReference>
<dbReference type="InterPro" id="IPR011050">
    <property type="entry name" value="Pectin_lyase_fold/virulence"/>
</dbReference>
<reference evidence="8 9" key="1">
    <citation type="journal article" date="2020" name="ISME J.">
        <title>Comparative genomics reveals insights into cyanobacterial evolution and habitat adaptation.</title>
        <authorList>
            <person name="Chen M.Y."/>
            <person name="Teng W.K."/>
            <person name="Zhao L."/>
            <person name="Hu C.X."/>
            <person name="Zhou Y.K."/>
            <person name="Han B.P."/>
            <person name="Song L.R."/>
            <person name="Shu W.S."/>
        </authorList>
    </citation>
    <scope>NUCLEOTIDE SEQUENCE [LARGE SCALE GENOMIC DNA]</scope>
    <source>
        <strain evidence="8 9">FACHB-288</strain>
    </source>
</reference>
<dbReference type="InterPro" id="IPR003368">
    <property type="entry name" value="POMP_repeat"/>
</dbReference>